<gene>
    <name evidence="1" type="ORF">K4G66_17515</name>
</gene>
<proteinExistence type="predicted"/>
<accession>A0AA49JEF6</accession>
<sequence>MTAYPHNVTISGKAPWPWTPRWVHVEDEKYLKISRQLSFRWDSFVAKDLSRNVIFTLKKQGLFSPTYNLQDENNTVASLRRAQLGHWVCELPDCVIEVYRLSGSKCVISKGGSQVAIMSVQSGIRLLNDHKVHIRVNEAPYLHLSIAVALLIDDFNLQLDTKLFRRQSEVSTLQPG</sequence>
<dbReference type="InterPro" id="IPR007612">
    <property type="entry name" value="LOR"/>
</dbReference>
<evidence type="ECO:0000313" key="1">
    <source>
        <dbReference type="EMBL" id="WKN34179.1"/>
    </source>
</evidence>
<name>A0AA49JEF6_9BACT</name>
<organism evidence="1">
    <name type="scientific">Roseihalotalea indica</name>
    <dbReference type="NCBI Taxonomy" id="2867963"/>
    <lineage>
        <taxon>Bacteria</taxon>
        <taxon>Pseudomonadati</taxon>
        <taxon>Bacteroidota</taxon>
        <taxon>Cytophagia</taxon>
        <taxon>Cytophagales</taxon>
        <taxon>Catalimonadaceae</taxon>
        <taxon>Roseihalotalea</taxon>
    </lineage>
</organism>
<dbReference type="EMBL" id="CP120682">
    <property type="protein sequence ID" value="WKN34179.1"/>
    <property type="molecule type" value="Genomic_DNA"/>
</dbReference>
<protein>
    <submittedName>
        <fullName evidence="1">Uncharacterized protein</fullName>
    </submittedName>
</protein>
<reference evidence="1" key="1">
    <citation type="journal article" date="2023" name="Comput. Struct. Biotechnol. J.">
        <title>Discovery of a novel marine Bacteroidetes with a rich repertoire of carbohydrate-active enzymes.</title>
        <authorList>
            <person name="Chen B."/>
            <person name="Liu G."/>
            <person name="Chen Q."/>
            <person name="Wang H."/>
            <person name="Liu L."/>
            <person name="Tang K."/>
        </authorList>
    </citation>
    <scope>NUCLEOTIDE SEQUENCE</scope>
    <source>
        <strain evidence="1">TK19036</strain>
    </source>
</reference>
<dbReference type="AlphaFoldDB" id="A0AA49JEF6"/>
<dbReference type="Pfam" id="PF04525">
    <property type="entry name" value="LOR"/>
    <property type="match status" value="1"/>
</dbReference>
<reference evidence="1" key="2">
    <citation type="journal article" date="2024" name="Antonie Van Leeuwenhoek">
        <title>Roseihalotalea indica gen. nov., sp. nov., a halophilic Bacteroidetes from mesopelagic Southwest Indian Ocean with higher carbohydrate metabolic potential.</title>
        <authorList>
            <person name="Chen B."/>
            <person name="Zhang M."/>
            <person name="Lin D."/>
            <person name="Ye J."/>
            <person name="Tang K."/>
        </authorList>
    </citation>
    <scope>NUCLEOTIDE SEQUENCE</scope>
    <source>
        <strain evidence="1">TK19036</strain>
    </source>
</reference>